<sequence length="247" mass="25974">MPDPRAPIITGAPEVHHIFNRQGVASSTIDEAYLSSLTSRNSVCSSLFSSWVAASPTTPPIVSSWLVSSFRDLQSTGSFVTITSPQTIDWEDYCSREQEFATTRSVPDGEVASAYTGYLTSYENWKSQSDVQSQGYAIATRCAGVGRMAGNILRQIATNIDQCKTANEIWAGGSTLNTAINSTISAAPTQTESEATTATTEAAETETGQDPETTTTSISTAGARQTKISHVVAVAGVAAFGAVGVVV</sequence>
<organism evidence="2 3">
    <name type="scientific">Triangularia verruculosa</name>
    <dbReference type="NCBI Taxonomy" id="2587418"/>
    <lineage>
        <taxon>Eukaryota</taxon>
        <taxon>Fungi</taxon>
        <taxon>Dikarya</taxon>
        <taxon>Ascomycota</taxon>
        <taxon>Pezizomycotina</taxon>
        <taxon>Sordariomycetes</taxon>
        <taxon>Sordariomycetidae</taxon>
        <taxon>Sordariales</taxon>
        <taxon>Podosporaceae</taxon>
        <taxon>Triangularia</taxon>
    </lineage>
</organism>
<dbReference type="Proteomes" id="UP001303160">
    <property type="component" value="Unassembled WGS sequence"/>
</dbReference>
<feature type="compositionally biased region" description="Low complexity" evidence="1">
    <location>
        <begin position="186"/>
        <end position="202"/>
    </location>
</feature>
<name>A0AAN6X8Q1_9PEZI</name>
<accession>A0AAN6X8Q1</accession>
<protein>
    <submittedName>
        <fullName evidence="2">Uncharacterized protein</fullName>
    </submittedName>
</protein>
<keyword evidence="3" id="KW-1185">Reference proteome</keyword>
<dbReference type="AlphaFoldDB" id="A0AAN6X8Q1"/>
<comment type="caution">
    <text evidence="2">The sequence shown here is derived from an EMBL/GenBank/DDBJ whole genome shotgun (WGS) entry which is preliminary data.</text>
</comment>
<evidence type="ECO:0000313" key="2">
    <source>
        <dbReference type="EMBL" id="KAK4195046.1"/>
    </source>
</evidence>
<evidence type="ECO:0000256" key="1">
    <source>
        <dbReference type="SAM" id="MobiDB-lite"/>
    </source>
</evidence>
<feature type="region of interest" description="Disordered" evidence="1">
    <location>
        <begin position="186"/>
        <end position="222"/>
    </location>
</feature>
<reference evidence="2" key="1">
    <citation type="journal article" date="2023" name="Mol. Phylogenet. Evol.">
        <title>Genome-scale phylogeny and comparative genomics of the fungal order Sordariales.</title>
        <authorList>
            <person name="Hensen N."/>
            <person name="Bonometti L."/>
            <person name="Westerberg I."/>
            <person name="Brannstrom I.O."/>
            <person name="Guillou S."/>
            <person name="Cros-Aarteil S."/>
            <person name="Calhoun S."/>
            <person name="Haridas S."/>
            <person name="Kuo A."/>
            <person name="Mondo S."/>
            <person name="Pangilinan J."/>
            <person name="Riley R."/>
            <person name="LaButti K."/>
            <person name="Andreopoulos B."/>
            <person name="Lipzen A."/>
            <person name="Chen C."/>
            <person name="Yan M."/>
            <person name="Daum C."/>
            <person name="Ng V."/>
            <person name="Clum A."/>
            <person name="Steindorff A."/>
            <person name="Ohm R.A."/>
            <person name="Martin F."/>
            <person name="Silar P."/>
            <person name="Natvig D.O."/>
            <person name="Lalanne C."/>
            <person name="Gautier V."/>
            <person name="Ament-Velasquez S.L."/>
            <person name="Kruys A."/>
            <person name="Hutchinson M.I."/>
            <person name="Powell A.J."/>
            <person name="Barry K."/>
            <person name="Miller A.N."/>
            <person name="Grigoriev I.V."/>
            <person name="Debuchy R."/>
            <person name="Gladieux P."/>
            <person name="Hiltunen Thoren M."/>
            <person name="Johannesson H."/>
        </authorList>
    </citation>
    <scope>NUCLEOTIDE SEQUENCE</scope>
    <source>
        <strain evidence="2">CBS 315.58</strain>
    </source>
</reference>
<reference evidence="2" key="2">
    <citation type="submission" date="2023-05" db="EMBL/GenBank/DDBJ databases">
        <authorList>
            <consortium name="Lawrence Berkeley National Laboratory"/>
            <person name="Steindorff A."/>
            <person name="Hensen N."/>
            <person name="Bonometti L."/>
            <person name="Westerberg I."/>
            <person name="Brannstrom I.O."/>
            <person name="Guillou S."/>
            <person name="Cros-Aarteil S."/>
            <person name="Calhoun S."/>
            <person name="Haridas S."/>
            <person name="Kuo A."/>
            <person name="Mondo S."/>
            <person name="Pangilinan J."/>
            <person name="Riley R."/>
            <person name="Labutti K."/>
            <person name="Andreopoulos B."/>
            <person name="Lipzen A."/>
            <person name="Chen C."/>
            <person name="Yanf M."/>
            <person name="Daum C."/>
            <person name="Ng V."/>
            <person name="Clum A."/>
            <person name="Ohm R."/>
            <person name="Martin F."/>
            <person name="Silar P."/>
            <person name="Natvig D."/>
            <person name="Lalanne C."/>
            <person name="Gautier V."/>
            <person name="Ament-Velasquez S.L."/>
            <person name="Kruys A."/>
            <person name="Hutchinson M.I."/>
            <person name="Powell A.J."/>
            <person name="Barry K."/>
            <person name="Miller A.N."/>
            <person name="Grigoriev I.V."/>
            <person name="Debuchy R."/>
            <person name="Gladieux P."/>
            <person name="Thoren M.H."/>
            <person name="Johannesson H."/>
        </authorList>
    </citation>
    <scope>NUCLEOTIDE SEQUENCE</scope>
    <source>
        <strain evidence="2">CBS 315.58</strain>
    </source>
</reference>
<gene>
    <name evidence="2" type="ORF">QBC40DRAFT_186748</name>
</gene>
<evidence type="ECO:0000313" key="3">
    <source>
        <dbReference type="Proteomes" id="UP001303160"/>
    </source>
</evidence>
<dbReference type="EMBL" id="MU864028">
    <property type="protein sequence ID" value="KAK4195046.1"/>
    <property type="molecule type" value="Genomic_DNA"/>
</dbReference>
<proteinExistence type="predicted"/>